<protein>
    <recommendedName>
        <fullName evidence="4">DUF2721 domain-containing protein</fullName>
    </recommendedName>
</protein>
<sequence length="148" mass="16943">MDSAYVMAIISLVLAAIAFLTQLPETIERASALTSRLRRWSIESKISKLEEELSFINRLCDEPSFLIANLGKNIIILLGLITFSVFWNFKIESGLNIYEVSFVVSMAFAWGIGHIVGVAYRYCRYVLKREQYISDIQSRVLLQRQKLS</sequence>
<dbReference type="AlphaFoldDB" id="A0A377HPH8"/>
<gene>
    <name evidence="2" type="ORF">NCTC11645_01984</name>
</gene>
<keyword evidence="1" id="KW-0472">Membrane</keyword>
<feature type="transmembrane region" description="Helical" evidence="1">
    <location>
        <begin position="6"/>
        <end position="23"/>
    </location>
</feature>
<dbReference type="Proteomes" id="UP000254512">
    <property type="component" value="Unassembled WGS sequence"/>
</dbReference>
<keyword evidence="1" id="KW-0812">Transmembrane</keyword>
<feature type="transmembrane region" description="Helical" evidence="1">
    <location>
        <begin position="97"/>
        <end position="120"/>
    </location>
</feature>
<evidence type="ECO:0008006" key="4">
    <source>
        <dbReference type="Google" id="ProtNLM"/>
    </source>
</evidence>
<evidence type="ECO:0000313" key="3">
    <source>
        <dbReference type="Proteomes" id="UP000254512"/>
    </source>
</evidence>
<accession>A0A377HPH8</accession>
<proteinExistence type="predicted"/>
<feature type="transmembrane region" description="Helical" evidence="1">
    <location>
        <begin position="74"/>
        <end position="91"/>
    </location>
</feature>
<keyword evidence="1" id="KW-1133">Transmembrane helix</keyword>
<reference evidence="2 3" key="1">
    <citation type="submission" date="2018-06" db="EMBL/GenBank/DDBJ databases">
        <authorList>
            <consortium name="Pathogen Informatics"/>
            <person name="Doyle S."/>
        </authorList>
    </citation>
    <scope>NUCLEOTIDE SEQUENCE [LARGE SCALE GENOMIC DNA]</scope>
    <source>
        <strain evidence="2 3">NCTC11645</strain>
    </source>
</reference>
<dbReference type="RefSeq" id="WP_115659802.1">
    <property type="nucleotide sequence ID" value="NZ_JACGMI010000006.1"/>
</dbReference>
<evidence type="ECO:0000256" key="1">
    <source>
        <dbReference type="SAM" id="Phobius"/>
    </source>
</evidence>
<name>A0A377HPH8_GRIHO</name>
<evidence type="ECO:0000313" key="2">
    <source>
        <dbReference type="EMBL" id="STO57592.1"/>
    </source>
</evidence>
<dbReference type="EMBL" id="UGHD01000002">
    <property type="protein sequence ID" value="STO57592.1"/>
    <property type="molecule type" value="Genomic_DNA"/>
</dbReference>
<organism evidence="2 3">
    <name type="scientific">Grimontia hollisae</name>
    <name type="common">Vibrio hollisae</name>
    <dbReference type="NCBI Taxonomy" id="673"/>
    <lineage>
        <taxon>Bacteria</taxon>
        <taxon>Pseudomonadati</taxon>
        <taxon>Pseudomonadota</taxon>
        <taxon>Gammaproteobacteria</taxon>
        <taxon>Vibrionales</taxon>
        <taxon>Vibrionaceae</taxon>
        <taxon>Grimontia</taxon>
    </lineage>
</organism>